<dbReference type="InterPro" id="IPR036390">
    <property type="entry name" value="WH_DNA-bd_sf"/>
</dbReference>
<accession>A0ABM5M2B1</accession>
<dbReference type="PROSITE" id="PS50995">
    <property type="entry name" value="HTH_MARR_2"/>
    <property type="match status" value="1"/>
</dbReference>
<dbReference type="SUPFAM" id="SSF46785">
    <property type="entry name" value="Winged helix' DNA-binding domain"/>
    <property type="match status" value="1"/>
</dbReference>
<dbReference type="EMBL" id="CP002207">
    <property type="protein sequence ID" value="ADP34353.1"/>
    <property type="molecule type" value="Genomic_DNA"/>
</dbReference>
<dbReference type="PANTHER" id="PTHR33164">
    <property type="entry name" value="TRANSCRIPTIONAL REGULATOR, MARR FAMILY"/>
    <property type="match status" value="1"/>
</dbReference>
<dbReference type="SMART" id="SM00347">
    <property type="entry name" value="HTH_MARR"/>
    <property type="match status" value="1"/>
</dbReference>
<proteinExistence type="predicted"/>
<dbReference type="InterPro" id="IPR000835">
    <property type="entry name" value="HTH_MarR-typ"/>
</dbReference>
<keyword evidence="1" id="KW-0238">DNA-binding</keyword>
<evidence type="ECO:0000313" key="4">
    <source>
        <dbReference type="Proteomes" id="UP000006867"/>
    </source>
</evidence>
<evidence type="ECO:0000259" key="2">
    <source>
        <dbReference type="PROSITE" id="PS50995"/>
    </source>
</evidence>
<dbReference type="InterPro" id="IPR039422">
    <property type="entry name" value="MarR/SlyA-like"/>
</dbReference>
<name>A0ABM5M2B1_BACA1</name>
<dbReference type="Gene3D" id="1.10.10.10">
    <property type="entry name" value="Winged helix-like DNA-binding domain superfamily/Winged helix DNA-binding domain"/>
    <property type="match status" value="1"/>
</dbReference>
<gene>
    <name evidence="3" type="ordered locus">BATR1942_17170</name>
</gene>
<organism evidence="3 4">
    <name type="scientific">Bacillus atrophaeus (strain 1942)</name>
    <dbReference type="NCBI Taxonomy" id="720555"/>
    <lineage>
        <taxon>Bacteria</taxon>
        <taxon>Bacillati</taxon>
        <taxon>Bacillota</taxon>
        <taxon>Bacilli</taxon>
        <taxon>Bacillales</taxon>
        <taxon>Bacillaceae</taxon>
        <taxon>Bacillus</taxon>
    </lineage>
</organism>
<sequence>MERKHKNFHLNEAEQDTLKQLKQMPIESFHTEAASVATTLYRSAQQLRLKMEKEVLSSYKLSWTAFSILYDLWVWDKLETRKLAQLSGISTATASNVTNTLEKKKLCFRSTDKRDRRLVFVTITEAGKKAIEELYPDFHKGEIELVAGLSNDEQKTLSALLKKVADNLTT</sequence>
<dbReference type="Pfam" id="PF01047">
    <property type="entry name" value="MarR"/>
    <property type="match status" value="1"/>
</dbReference>
<dbReference type="InterPro" id="IPR036388">
    <property type="entry name" value="WH-like_DNA-bd_sf"/>
</dbReference>
<feature type="domain" description="HTH marR-type" evidence="2">
    <location>
        <begin position="33"/>
        <end position="166"/>
    </location>
</feature>
<evidence type="ECO:0000256" key="1">
    <source>
        <dbReference type="ARBA" id="ARBA00023125"/>
    </source>
</evidence>
<dbReference type="PRINTS" id="PR00598">
    <property type="entry name" value="HTHMARR"/>
</dbReference>
<protein>
    <submittedName>
        <fullName evidence="3">Transcriptional regulator (MarR family) protein</fullName>
    </submittedName>
</protein>
<evidence type="ECO:0000313" key="3">
    <source>
        <dbReference type="EMBL" id="ADP34353.1"/>
    </source>
</evidence>
<dbReference type="Proteomes" id="UP000006867">
    <property type="component" value="Chromosome"/>
</dbReference>
<keyword evidence="4" id="KW-1185">Reference proteome</keyword>
<dbReference type="PANTHER" id="PTHR33164:SF89">
    <property type="entry name" value="MARR FAMILY REGULATORY PROTEIN"/>
    <property type="match status" value="1"/>
</dbReference>
<reference evidence="3 4" key="1">
    <citation type="journal article" date="2011" name="Front. Microbiol.">
        <title>Genomic signatures of strain selection and enhancement in Bacillus atrophaeus var. globigii, a historical biowarfare simulant.</title>
        <authorList>
            <person name="Gibbons H.S."/>
            <person name="Broomall S.M."/>
            <person name="McNew L.A."/>
            <person name="Daligault H."/>
            <person name="Chapman C."/>
            <person name="Bruce D."/>
            <person name="Karavis M."/>
            <person name="Krepps M."/>
            <person name="McGregor P.A."/>
            <person name="Hong C."/>
            <person name="Park K.H."/>
            <person name="Akmal A."/>
            <person name="Feldman A."/>
            <person name="Lin J.S."/>
            <person name="Chang W.E."/>
            <person name="Higgs B.W."/>
            <person name="Demirev P."/>
            <person name="Lindquist J."/>
            <person name="Liem A."/>
            <person name="Fochler E."/>
            <person name="Read T.D."/>
            <person name="Tapia R."/>
            <person name="Johnson S."/>
            <person name="Bishop-Lilly K.A."/>
            <person name="Detter C."/>
            <person name="Han C."/>
            <person name="Sozhamannan S."/>
            <person name="Rosenzweig C.N."/>
            <person name="Skowronski E.W."/>
        </authorList>
    </citation>
    <scope>NUCLEOTIDE SEQUENCE [LARGE SCALE GENOMIC DNA]</scope>
    <source>
        <strain evidence="3 4">1942</strain>
    </source>
</reference>